<evidence type="ECO:0000313" key="3">
    <source>
        <dbReference type="EMBL" id="RWZ53183.1"/>
    </source>
</evidence>
<protein>
    <submittedName>
        <fullName evidence="3">Sugar phosphate isomerase/epimerase</fullName>
    </submittedName>
</protein>
<keyword evidence="4" id="KW-1185">Reference proteome</keyword>
<accession>A0A444PZE7</accession>
<dbReference type="PANTHER" id="PTHR12110">
    <property type="entry name" value="HYDROXYPYRUVATE ISOMERASE"/>
    <property type="match status" value="1"/>
</dbReference>
<dbReference type="SUPFAM" id="SSF51658">
    <property type="entry name" value="Xylose isomerase-like"/>
    <property type="match status" value="1"/>
</dbReference>
<sequence>MLGSGHRCARIDANIRSRGERVTSPSISVQLYTVREQAAEDLGTTLQRIADLGYGLIEPYGFVGFGPALGEALRASGLRAPTTHQGFIGRGEAELDEVFSKAAALGIETVIDPHVPAEKWQTADDVRATAEALNAASSVAARHGVRVGYHNHAHEIEAKIDGETAIEFFAALLDDAVVLEIDTYWVVVGGEDPVALLGRLGDRVVAIHVKDGSGGTDVKEQVAVGSGRLPIAEIVAAAPNALHVVELDDSHGDRFEAIAESLAFLTALAEGDAE</sequence>
<evidence type="ECO:0000256" key="1">
    <source>
        <dbReference type="ARBA" id="ARBA00023277"/>
    </source>
</evidence>
<reference evidence="3 4" key="1">
    <citation type="submission" date="2018-12" db="EMBL/GenBank/DDBJ databases">
        <authorList>
            <person name="Li F."/>
        </authorList>
    </citation>
    <scope>NUCLEOTIDE SEQUENCE [LARGE SCALE GENOMIC DNA]</scope>
    <source>
        <strain evidence="3 4">11W25H-1</strain>
    </source>
</reference>
<proteinExistence type="predicted"/>
<dbReference type="AlphaFoldDB" id="A0A444PZE7"/>
<dbReference type="InterPro" id="IPR050312">
    <property type="entry name" value="IolE/XylAMocC-like"/>
</dbReference>
<dbReference type="OrthoDB" id="5182842at2"/>
<feature type="domain" description="Xylose isomerase-like TIM barrel" evidence="2">
    <location>
        <begin position="94"/>
        <end position="265"/>
    </location>
</feature>
<evidence type="ECO:0000313" key="4">
    <source>
        <dbReference type="Proteomes" id="UP000288547"/>
    </source>
</evidence>
<dbReference type="InterPro" id="IPR036237">
    <property type="entry name" value="Xyl_isomerase-like_sf"/>
</dbReference>
<keyword evidence="1" id="KW-0119">Carbohydrate metabolism</keyword>
<dbReference type="EMBL" id="RZNB01000001">
    <property type="protein sequence ID" value="RWZ53183.1"/>
    <property type="molecule type" value="Genomic_DNA"/>
</dbReference>
<dbReference type="Pfam" id="PF01261">
    <property type="entry name" value="AP_endonuc_2"/>
    <property type="match status" value="1"/>
</dbReference>
<gene>
    <name evidence="3" type="ORF">ELQ90_04495</name>
</gene>
<dbReference type="Proteomes" id="UP000288547">
    <property type="component" value="Unassembled WGS sequence"/>
</dbReference>
<evidence type="ECO:0000259" key="2">
    <source>
        <dbReference type="Pfam" id="PF01261"/>
    </source>
</evidence>
<dbReference type="Gene3D" id="3.20.20.150">
    <property type="entry name" value="Divalent-metal-dependent TIM barrel enzymes"/>
    <property type="match status" value="1"/>
</dbReference>
<name>A0A444PZE7_9MICO</name>
<comment type="caution">
    <text evidence="3">The sequence shown here is derived from an EMBL/GenBank/DDBJ whole genome shotgun (WGS) entry which is preliminary data.</text>
</comment>
<dbReference type="PANTHER" id="PTHR12110:SF41">
    <property type="entry name" value="INOSOSE DEHYDRATASE"/>
    <property type="match status" value="1"/>
</dbReference>
<dbReference type="GO" id="GO:0016853">
    <property type="term" value="F:isomerase activity"/>
    <property type="evidence" value="ECO:0007669"/>
    <property type="project" value="UniProtKB-KW"/>
</dbReference>
<organism evidence="3 4">
    <name type="scientific">Labedella phragmitis</name>
    <dbReference type="NCBI Taxonomy" id="2498849"/>
    <lineage>
        <taxon>Bacteria</taxon>
        <taxon>Bacillati</taxon>
        <taxon>Actinomycetota</taxon>
        <taxon>Actinomycetes</taxon>
        <taxon>Micrococcales</taxon>
        <taxon>Microbacteriaceae</taxon>
        <taxon>Labedella</taxon>
    </lineage>
</organism>
<keyword evidence="3" id="KW-0413">Isomerase</keyword>
<dbReference type="InterPro" id="IPR013022">
    <property type="entry name" value="Xyl_isomerase-like_TIM-brl"/>
</dbReference>